<evidence type="ECO:0000256" key="1">
    <source>
        <dbReference type="ARBA" id="ARBA00007068"/>
    </source>
</evidence>
<name>A0A9D1A5A3_9FIRM</name>
<dbReference type="PANTHER" id="PTHR36512">
    <property type="entry name" value="D-AMINOPEPTIDASE"/>
    <property type="match status" value="1"/>
</dbReference>
<comment type="caution">
    <text evidence="2">The sequence shown here is derived from an EMBL/GenBank/DDBJ whole genome shotgun (WGS) entry which is preliminary data.</text>
</comment>
<protein>
    <submittedName>
        <fullName evidence="2">P1 family peptidase</fullName>
    </submittedName>
</protein>
<evidence type="ECO:0000313" key="3">
    <source>
        <dbReference type="Proteomes" id="UP000824250"/>
    </source>
</evidence>
<dbReference type="SUPFAM" id="SSF56266">
    <property type="entry name" value="DmpA/ArgJ-like"/>
    <property type="match status" value="1"/>
</dbReference>
<dbReference type="InterPro" id="IPR016117">
    <property type="entry name" value="ArgJ-like_dom_sf"/>
</dbReference>
<dbReference type="GO" id="GO:0004177">
    <property type="term" value="F:aminopeptidase activity"/>
    <property type="evidence" value="ECO:0007669"/>
    <property type="project" value="TreeGrafter"/>
</dbReference>
<dbReference type="PANTHER" id="PTHR36512:SF3">
    <property type="entry name" value="BLR5678 PROTEIN"/>
    <property type="match status" value="1"/>
</dbReference>
<dbReference type="EMBL" id="DVGC01000058">
    <property type="protein sequence ID" value="HIR06336.1"/>
    <property type="molecule type" value="Genomic_DNA"/>
</dbReference>
<dbReference type="InterPro" id="IPR005321">
    <property type="entry name" value="Peptidase_S58_DmpA"/>
</dbReference>
<evidence type="ECO:0000313" key="2">
    <source>
        <dbReference type="EMBL" id="HIR06336.1"/>
    </source>
</evidence>
<dbReference type="Proteomes" id="UP000824250">
    <property type="component" value="Unassembled WGS sequence"/>
</dbReference>
<proteinExistence type="inferred from homology"/>
<reference evidence="2" key="2">
    <citation type="journal article" date="2021" name="PeerJ">
        <title>Extensive microbial diversity within the chicken gut microbiome revealed by metagenomics and culture.</title>
        <authorList>
            <person name="Gilroy R."/>
            <person name="Ravi A."/>
            <person name="Getino M."/>
            <person name="Pursley I."/>
            <person name="Horton D.L."/>
            <person name="Alikhan N.F."/>
            <person name="Baker D."/>
            <person name="Gharbi K."/>
            <person name="Hall N."/>
            <person name="Watson M."/>
            <person name="Adriaenssens E.M."/>
            <person name="Foster-Nyarko E."/>
            <person name="Jarju S."/>
            <person name="Secka A."/>
            <person name="Antonio M."/>
            <person name="Oren A."/>
            <person name="Chaudhuri R.R."/>
            <person name="La Ragione R."/>
            <person name="Hildebrand F."/>
            <person name="Pallen M.J."/>
        </authorList>
    </citation>
    <scope>NUCLEOTIDE SEQUENCE</scope>
    <source>
        <strain evidence="2">CHK180-2868</strain>
    </source>
</reference>
<organism evidence="2 3">
    <name type="scientific">Candidatus Copromonas faecavium</name>
    <name type="common">nom. illeg.</name>
    <dbReference type="NCBI Taxonomy" id="2840740"/>
    <lineage>
        <taxon>Bacteria</taxon>
        <taxon>Bacillati</taxon>
        <taxon>Bacillota</taxon>
        <taxon>Clostridia</taxon>
        <taxon>Lachnospirales</taxon>
        <taxon>Lachnospiraceae</taxon>
        <taxon>Candidatus Copromonas (nom. illeg.)</taxon>
    </lineage>
</organism>
<comment type="similarity">
    <text evidence="1">Belongs to the peptidase S58 family.</text>
</comment>
<gene>
    <name evidence="2" type="ORF">IAB28_10295</name>
</gene>
<dbReference type="AlphaFoldDB" id="A0A9D1A5A3"/>
<dbReference type="Gene3D" id="3.60.70.12">
    <property type="entry name" value="L-amino peptidase D-ALA esterase/amidase"/>
    <property type="match status" value="1"/>
</dbReference>
<dbReference type="CDD" id="cd02252">
    <property type="entry name" value="nylC_like"/>
    <property type="match status" value="1"/>
</dbReference>
<reference evidence="2" key="1">
    <citation type="submission" date="2020-10" db="EMBL/GenBank/DDBJ databases">
        <authorList>
            <person name="Gilroy R."/>
        </authorList>
    </citation>
    <scope>NUCLEOTIDE SEQUENCE</scope>
    <source>
        <strain evidence="2">CHK180-2868</strain>
    </source>
</reference>
<dbReference type="Pfam" id="PF03576">
    <property type="entry name" value="Peptidase_S58"/>
    <property type="match status" value="1"/>
</dbReference>
<accession>A0A9D1A5A3</accession>
<sequence>MKEIKITEFEHVKIGNAQNMEAGTGCTVLLFEDGTPAGLDVRGGGPASRESELLKPMAAAEAIHAILLSGGSAFGLNAAGGVMKYLEERGIGFDVGITKVPLVCQSCLFDLGVGDFRVRPDENMGYEACVHAEEGNYQDGVVGAGTGCTVGKLHGMEFSMKSGIGSYAVQTGDLKVGAIVAVNALGDVFDWQSGKKLAGLLDKEKKQFLNSEEELYKSYEAVENRFVENTTIGAILTNGAFTKAQLGKLAGMAHDGLARAIRPIHTTADGDSIYAVSVGTVKADQDMVGTLAAQVMAEAIKRAVLSAGAAYGFPAAGDMKK</sequence>